<dbReference type="RefSeq" id="WP_157628439.1">
    <property type="nucleotide sequence ID" value="NZ_CP015105.1"/>
</dbReference>
<sequence>MNILITVSDASPPVVLMGTMQMSEKRPKTRLPNSLKTVLMGLVLLNVPLKRG</sequence>
<reference evidence="1 2" key="1">
    <citation type="submission" date="2016-10" db="EMBL/GenBank/DDBJ databases">
        <authorList>
            <person name="de Groot N.N."/>
        </authorList>
    </citation>
    <scope>NUCLEOTIDE SEQUENCE [LARGE SCALE GENOMIC DNA]</scope>
    <source>
        <strain evidence="1 2">OGL-20</strain>
    </source>
</reference>
<dbReference type="Proteomes" id="UP000182125">
    <property type="component" value="Unassembled WGS sequence"/>
</dbReference>
<dbReference type="EMBL" id="FOIW01000001">
    <property type="protein sequence ID" value="SEV85351.1"/>
    <property type="molecule type" value="Genomic_DNA"/>
</dbReference>
<dbReference type="AlphaFoldDB" id="A0A1I0MD94"/>
<proteinExistence type="predicted"/>
<organism evidence="1 2">
    <name type="scientific">Thermococcus thioreducens</name>
    <dbReference type="NCBI Taxonomy" id="277988"/>
    <lineage>
        <taxon>Archaea</taxon>
        <taxon>Methanobacteriati</taxon>
        <taxon>Methanobacteriota</taxon>
        <taxon>Thermococci</taxon>
        <taxon>Thermococcales</taxon>
        <taxon>Thermococcaceae</taxon>
        <taxon>Thermococcus</taxon>
    </lineage>
</organism>
<evidence type="ECO:0000313" key="2">
    <source>
        <dbReference type="Proteomes" id="UP000182125"/>
    </source>
</evidence>
<evidence type="ECO:0000313" key="1">
    <source>
        <dbReference type="EMBL" id="SEV85351.1"/>
    </source>
</evidence>
<protein>
    <submittedName>
        <fullName evidence="1">Uncharacterized protein</fullName>
    </submittedName>
</protein>
<name>A0A1I0MD94_9EURY</name>
<dbReference type="GeneID" id="43371852"/>
<gene>
    <name evidence="1" type="ORF">SAMN05216170_0403</name>
</gene>
<accession>A0A1I0MD94</accession>